<dbReference type="GO" id="GO:0005886">
    <property type="term" value="C:plasma membrane"/>
    <property type="evidence" value="ECO:0007669"/>
    <property type="project" value="TreeGrafter"/>
</dbReference>
<evidence type="ECO:0000256" key="2">
    <source>
        <dbReference type="ARBA" id="ARBA00022553"/>
    </source>
</evidence>
<dbReference type="PANTHER" id="PTHR30578">
    <property type="entry name" value="ELECTRON TRANSPORT COMPLEX PROTEIN RNFD"/>
    <property type="match status" value="1"/>
</dbReference>
<evidence type="ECO:0008006" key="11">
    <source>
        <dbReference type="Google" id="ProtNLM"/>
    </source>
</evidence>
<feature type="non-terminal residue" evidence="10">
    <location>
        <position position="254"/>
    </location>
</feature>
<keyword evidence="8 9" id="KW-0472">Membrane</keyword>
<evidence type="ECO:0000256" key="9">
    <source>
        <dbReference type="SAM" id="Phobius"/>
    </source>
</evidence>
<dbReference type="PANTHER" id="PTHR30578:SF1">
    <property type="entry name" value="NA(+)-TRANSLOCATING NADH-QUINONE REDUCTASE SUBUNIT B"/>
    <property type="match status" value="1"/>
</dbReference>
<evidence type="ECO:0000256" key="4">
    <source>
        <dbReference type="ARBA" id="ARBA00022643"/>
    </source>
</evidence>
<evidence type="ECO:0000256" key="6">
    <source>
        <dbReference type="ARBA" id="ARBA00022967"/>
    </source>
</evidence>
<gene>
    <name evidence="10" type="ORF">METZ01_LOCUS262725</name>
</gene>
<keyword evidence="5 9" id="KW-0812">Transmembrane</keyword>
<dbReference type="EMBL" id="UINC01073463">
    <property type="protein sequence ID" value="SVC09871.1"/>
    <property type="molecule type" value="Genomic_DNA"/>
</dbReference>
<feature type="transmembrane region" description="Helical" evidence="9">
    <location>
        <begin position="96"/>
        <end position="115"/>
    </location>
</feature>
<evidence type="ECO:0000256" key="1">
    <source>
        <dbReference type="ARBA" id="ARBA00022448"/>
    </source>
</evidence>
<keyword evidence="6" id="KW-1278">Translocase</keyword>
<keyword evidence="2" id="KW-0597">Phosphoprotein</keyword>
<evidence type="ECO:0000256" key="7">
    <source>
        <dbReference type="ARBA" id="ARBA00022989"/>
    </source>
</evidence>
<accession>A0A382JGP2</accession>
<keyword evidence="7 9" id="KW-1133">Transmembrane helix</keyword>
<evidence type="ECO:0000313" key="10">
    <source>
        <dbReference type="EMBL" id="SVC09871.1"/>
    </source>
</evidence>
<reference evidence="10" key="1">
    <citation type="submission" date="2018-05" db="EMBL/GenBank/DDBJ databases">
        <authorList>
            <person name="Lanie J.A."/>
            <person name="Ng W.-L."/>
            <person name="Kazmierczak K.M."/>
            <person name="Andrzejewski T.M."/>
            <person name="Davidsen T.M."/>
            <person name="Wayne K.J."/>
            <person name="Tettelin H."/>
            <person name="Glass J.I."/>
            <person name="Rusch D."/>
            <person name="Podicherti R."/>
            <person name="Tsui H.-C.T."/>
            <person name="Winkler M.E."/>
        </authorList>
    </citation>
    <scope>NUCLEOTIDE SEQUENCE</scope>
</reference>
<dbReference type="AlphaFoldDB" id="A0A382JGP2"/>
<keyword evidence="1" id="KW-0813">Transport</keyword>
<dbReference type="Pfam" id="PF03116">
    <property type="entry name" value="NQR2_RnfD_RnfE"/>
    <property type="match status" value="1"/>
</dbReference>
<protein>
    <recommendedName>
        <fullName evidence="11">NADH:ubiquinone reductase (Na(+)-transporting) subunit B</fullName>
    </recommendedName>
</protein>
<feature type="transmembrane region" description="Helical" evidence="9">
    <location>
        <begin position="127"/>
        <end position="148"/>
    </location>
</feature>
<evidence type="ECO:0000256" key="3">
    <source>
        <dbReference type="ARBA" id="ARBA00022630"/>
    </source>
</evidence>
<evidence type="ECO:0000256" key="8">
    <source>
        <dbReference type="ARBA" id="ARBA00023136"/>
    </source>
</evidence>
<sequence>MQFLRKILNKIEPHFIDNGKFSNFYPIYEAADSFLFSSANKTKSGPHMRDAIDIKRVMFFVLIAMMPALIFGIYNVGYQIESSGTIFKTFMQGLPVVFPIIFVSYAVGGFWELLFATIRKHEINEGFLVTGMLIPLVMPPSIPLWMVALGTSFGIVIGKEIFGGTGYNIFNPALVARAFVFFAYPAAMSGDKVWTVDGVSQATPLLQASSEQGSMALKLLGDDFTWHDMFFGFIPGSIGETSVVAILIGALFLL</sequence>
<evidence type="ECO:0000256" key="5">
    <source>
        <dbReference type="ARBA" id="ARBA00022692"/>
    </source>
</evidence>
<feature type="transmembrane region" description="Helical" evidence="9">
    <location>
        <begin position="229"/>
        <end position="253"/>
    </location>
</feature>
<name>A0A382JGP2_9ZZZZ</name>
<organism evidence="10">
    <name type="scientific">marine metagenome</name>
    <dbReference type="NCBI Taxonomy" id="408172"/>
    <lineage>
        <taxon>unclassified sequences</taxon>
        <taxon>metagenomes</taxon>
        <taxon>ecological metagenomes</taxon>
    </lineage>
</organism>
<dbReference type="InterPro" id="IPR004338">
    <property type="entry name" value="NqrB/RnfD"/>
</dbReference>
<feature type="transmembrane region" description="Helical" evidence="9">
    <location>
        <begin position="57"/>
        <end position="76"/>
    </location>
</feature>
<keyword evidence="4" id="KW-0288">FMN</keyword>
<dbReference type="GO" id="GO:0055085">
    <property type="term" value="P:transmembrane transport"/>
    <property type="evidence" value="ECO:0007669"/>
    <property type="project" value="InterPro"/>
</dbReference>
<keyword evidence="3" id="KW-0285">Flavoprotein</keyword>
<proteinExistence type="predicted"/>